<evidence type="ECO:0000256" key="1">
    <source>
        <dbReference type="SAM" id="SignalP"/>
    </source>
</evidence>
<dbReference type="RefSeq" id="WP_380079143.1">
    <property type="nucleotide sequence ID" value="NZ_JBHRZF010000161.1"/>
</dbReference>
<organism evidence="2 3">
    <name type="scientific">Deinococcus antarcticus</name>
    <dbReference type="NCBI Taxonomy" id="1298767"/>
    <lineage>
        <taxon>Bacteria</taxon>
        <taxon>Thermotogati</taxon>
        <taxon>Deinococcota</taxon>
        <taxon>Deinococci</taxon>
        <taxon>Deinococcales</taxon>
        <taxon>Deinococcaceae</taxon>
        <taxon>Deinococcus</taxon>
    </lineage>
</organism>
<keyword evidence="3" id="KW-1185">Reference proteome</keyword>
<keyword evidence="1" id="KW-0732">Signal</keyword>
<reference evidence="3" key="1">
    <citation type="journal article" date="2019" name="Int. J. Syst. Evol. Microbiol.">
        <title>The Global Catalogue of Microorganisms (GCM) 10K type strain sequencing project: providing services to taxonomists for standard genome sequencing and annotation.</title>
        <authorList>
            <consortium name="The Broad Institute Genomics Platform"/>
            <consortium name="The Broad Institute Genome Sequencing Center for Infectious Disease"/>
            <person name="Wu L."/>
            <person name="Ma J."/>
        </authorList>
    </citation>
    <scope>NUCLEOTIDE SEQUENCE [LARGE SCALE GENOMIC DNA]</scope>
    <source>
        <strain evidence="3">CCTCC AB 2013263</strain>
    </source>
</reference>
<comment type="caution">
    <text evidence="2">The sequence shown here is derived from an EMBL/GenBank/DDBJ whole genome shotgun (WGS) entry which is preliminary data.</text>
</comment>
<dbReference type="EMBL" id="JBHRZF010000161">
    <property type="protein sequence ID" value="MFC3861846.1"/>
    <property type="molecule type" value="Genomic_DNA"/>
</dbReference>
<feature type="signal peptide" evidence="1">
    <location>
        <begin position="1"/>
        <end position="19"/>
    </location>
</feature>
<proteinExistence type="predicted"/>
<gene>
    <name evidence="2" type="ORF">ACFOPQ_13850</name>
</gene>
<protein>
    <submittedName>
        <fullName evidence="2">Uncharacterized protein</fullName>
    </submittedName>
</protein>
<evidence type="ECO:0000313" key="3">
    <source>
        <dbReference type="Proteomes" id="UP001595748"/>
    </source>
</evidence>
<sequence length="176" mass="19319">MKYPLALAALILAPALAQAPATILIPREKVSLSCQDTYFKSVRENFLLLDETYPTCTLKMPLALHERWPGVRTFYVIPRVSASLHSKNSKGEGKWQPLSPLVNPGPDPMHRAVSSRGYQAIELTARLGKLSDTAGENTPDTVSTGGKITVCVAPIYQGEDACKTFDVAARFKVYKR</sequence>
<evidence type="ECO:0000313" key="2">
    <source>
        <dbReference type="EMBL" id="MFC3861846.1"/>
    </source>
</evidence>
<dbReference type="Proteomes" id="UP001595748">
    <property type="component" value="Unassembled WGS sequence"/>
</dbReference>
<feature type="chain" id="PRO_5047460262" evidence="1">
    <location>
        <begin position="20"/>
        <end position="176"/>
    </location>
</feature>
<accession>A0ABV8A941</accession>
<name>A0ABV8A941_9DEIO</name>